<proteinExistence type="predicted"/>
<reference evidence="3 4" key="1">
    <citation type="journal article" date="2022" name="Int. J. Syst. Evol. Microbiol.">
        <title>Flavobacterium ammonificans sp. nov. and Flavobacterium ammoniigenes sp. nov., ammonifying bacteria isolated from surface river water.</title>
        <authorList>
            <person name="Watanabe K."/>
            <person name="Kitamura T."/>
            <person name="Ogata Y."/>
            <person name="Shindo C."/>
            <person name="Suda W."/>
        </authorList>
    </citation>
    <scope>NUCLEOTIDE SEQUENCE [LARGE SCALE GENOMIC DNA]</scope>
    <source>
        <strain evidence="3 4">GENT11</strain>
    </source>
</reference>
<dbReference type="PANTHER" id="PTHR36919:SF2">
    <property type="entry name" value="BLL6627 PROTEIN"/>
    <property type="match status" value="1"/>
</dbReference>
<dbReference type="Proteomes" id="UP001319865">
    <property type="component" value="Chromosome"/>
</dbReference>
<protein>
    <recommendedName>
        <fullName evidence="2">DUF2147 domain-containing protein</fullName>
    </recommendedName>
</protein>
<dbReference type="PANTHER" id="PTHR36919">
    <property type="entry name" value="BLR1215 PROTEIN"/>
    <property type="match status" value="1"/>
</dbReference>
<sequence>MKSTFIAFKKSAFTLLTTLTVLFGTTAMGLPVEEPNAIVGIWKTGDGNAVVRIYKNGDKFQGKIVWLKEPNDPETGKAKLDKNNPTQSSQNRPILGLINIWGFSQTSKNLWEEGNIYDPKSGNTYSCTIKMINANSLEVRGYIGVSLIGRTDVWTRQVAKN</sequence>
<feature type="signal peptide" evidence="1">
    <location>
        <begin position="1"/>
        <end position="29"/>
    </location>
</feature>
<dbReference type="RefSeq" id="WP_229323980.1">
    <property type="nucleotide sequence ID" value="NZ_AP025183.1"/>
</dbReference>
<feature type="domain" description="DUF2147" evidence="2">
    <location>
        <begin position="40"/>
        <end position="156"/>
    </location>
</feature>
<dbReference type="Pfam" id="PF09917">
    <property type="entry name" value="DUF2147"/>
    <property type="match status" value="1"/>
</dbReference>
<organism evidence="3 4">
    <name type="scientific">Flavobacterium ammonificans</name>
    <dbReference type="NCBI Taxonomy" id="1751056"/>
    <lineage>
        <taxon>Bacteria</taxon>
        <taxon>Pseudomonadati</taxon>
        <taxon>Bacteroidota</taxon>
        <taxon>Flavobacteriia</taxon>
        <taxon>Flavobacteriales</taxon>
        <taxon>Flavobacteriaceae</taxon>
        <taxon>Flavobacterium</taxon>
    </lineage>
</organism>
<evidence type="ECO:0000313" key="3">
    <source>
        <dbReference type="EMBL" id="BDB53054.1"/>
    </source>
</evidence>
<dbReference type="InterPro" id="IPR019223">
    <property type="entry name" value="DUF2147"/>
</dbReference>
<accession>A0ABM7V0D7</accession>
<evidence type="ECO:0000313" key="4">
    <source>
        <dbReference type="Proteomes" id="UP001319865"/>
    </source>
</evidence>
<dbReference type="Gene3D" id="2.40.128.520">
    <property type="match status" value="1"/>
</dbReference>
<reference evidence="3 4" key="2">
    <citation type="journal article" date="2022" name="Microorganisms">
        <title>Complete Genome Sequences of Two Flavobacterium ammonificans Strains and a Flavobacterium ammoniigenes Strain of Ammonifying Bacterioplankton Isolated from Surface River Water.</title>
        <authorList>
            <person name="Suda W."/>
            <person name="Ogata Y."/>
            <person name="Shindo C."/>
            <person name="Watanabe K."/>
        </authorList>
    </citation>
    <scope>NUCLEOTIDE SEQUENCE [LARGE SCALE GENOMIC DNA]</scope>
    <source>
        <strain evidence="3 4">GENT11</strain>
    </source>
</reference>
<evidence type="ECO:0000259" key="2">
    <source>
        <dbReference type="Pfam" id="PF09917"/>
    </source>
</evidence>
<keyword evidence="4" id="KW-1185">Reference proteome</keyword>
<keyword evidence="1" id="KW-0732">Signal</keyword>
<name>A0ABM7V0D7_9FLAO</name>
<dbReference type="EMBL" id="AP025183">
    <property type="protein sequence ID" value="BDB53054.1"/>
    <property type="molecule type" value="Genomic_DNA"/>
</dbReference>
<evidence type="ECO:0000256" key="1">
    <source>
        <dbReference type="SAM" id="SignalP"/>
    </source>
</evidence>
<feature type="chain" id="PRO_5047237482" description="DUF2147 domain-containing protein" evidence="1">
    <location>
        <begin position="30"/>
        <end position="161"/>
    </location>
</feature>
<gene>
    <name evidence="3" type="ORF">GENT11_13660</name>
</gene>